<feature type="domain" description="Aminomethyltransferase C-terminal" evidence="5">
    <location>
        <begin position="810"/>
        <end position="892"/>
    </location>
</feature>
<reference evidence="9" key="1">
    <citation type="submission" date="2017-02" db="UniProtKB">
        <authorList>
            <consortium name="WormBaseParasite"/>
        </authorList>
    </citation>
    <scope>IDENTIFICATION</scope>
</reference>
<sequence length="920" mass="103978">MKIRGFYCQARPIFNCCKQNSTTTNISEQSKNCLLLIICQLLIRFSIISITYYKLYHFSRKTHVVDVVVGGGGIVGTSVAYYLAKRGKIVALIERNGIGLCGATSLSAGLVTAPLHWQDPAKQYMAKCSLDLYANLSETSTFRYNRCGRLYLTNTQEGEVSLRRMFSRSAIYNEEAQLYDSEEKMRRCFPKSVNTAGITLALFSPNDVSLDPVGLCQALGKRGRDQGVQVFEQCHVDEVIVDKDQKVTGVRTNKGFFETECYVDATGIARFCRIHYFLNIFVMCRWCATSQISKPTRQVVIAAHPATYTYLSTKRLPDKDIKNDTPILTHVDEKTYLCMSESRTLCAGFNQDQVRPLTRPRKLGQWTVPSPDWDKFYPTLDHLMKRCNVLGEVEYGELVCSAESYTVDKNPVLGETSQVQGYYVATGFSGQGLALAGGAGDLIAGLICGETLPVDMMRLDVTRFIDLHASSQYLIERVPEVASHLFTNTYEYHQYQTARNLRTSPIYHQLKKAGAIFGEVMGYERPLWFAGKNAEDLSLSFYSGQFSLIGRPEWFGNVAREYDACRERVAVIDLSSFSKFNIEGPDTLKFLQHLCSSNVDVPVGSVVYTGMQNEQGGFVSDCAVCRLDEDQFFAVAPTVQQLQFQLWLKKWLRKLKLKVYIRDVTGHYTVLDVVGPSSRALMEKLTGEQMSTYNFPSFSIREIAIGMATGIRVLSSTHTGELDWIMYVPNEVVQNVYERLMERGKEYGVMHAGYYAVRQLRIEKFFVFWGQDISANVTPLECGRAYRVDFNKDFIGKNALLKQKKSGIHKRYVQLLVDNHDLDHDPWPQGGELIYRYGIPVGRTTSAAYGYTLGCQVCIGYIENKERNLTVDYIKNGNYQLNIAGKFFPIRINLFSPNLPMTSSEHPVHYLPTQDGGCFL</sequence>
<dbReference type="SUPFAM" id="SSF101790">
    <property type="entry name" value="Aminomethyltransferase beta-barrel domain"/>
    <property type="match status" value="1"/>
</dbReference>
<keyword evidence="2" id="KW-0472">Membrane</keyword>
<dbReference type="SUPFAM" id="SSF51905">
    <property type="entry name" value="FAD/NAD(P)-binding domain"/>
    <property type="match status" value="1"/>
</dbReference>
<dbReference type="OrthoDB" id="429143at2759"/>
<evidence type="ECO:0000313" key="9">
    <source>
        <dbReference type="WBParaSite" id="TCLT_0000146701-mRNA-1"/>
    </source>
</evidence>
<dbReference type="Gene3D" id="3.30.9.10">
    <property type="entry name" value="D-Amino Acid Oxidase, subunit A, domain 2"/>
    <property type="match status" value="2"/>
</dbReference>
<dbReference type="Gene3D" id="2.40.30.110">
    <property type="entry name" value="Aminomethyltransferase beta-barrel domains"/>
    <property type="match status" value="1"/>
</dbReference>
<dbReference type="OMA" id="TKFPDRE"/>
<evidence type="ECO:0000259" key="6">
    <source>
        <dbReference type="Pfam" id="PF16350"/>
    </source>
</evidence>
<dbReference type="Gene3D" id="3.30.70.1400">
    <property type="entry name" value="Aminomethyltransferase beta-barrel domains"/>
    <property type="match status" value="1"/>
</dbReference>
<dbReference type="STRING" id="103827.A0A0N5CMS9"/>
<evidence type="ECO:0000313" key="8">
    <source>
        <dbReference type="Proteomes" id="UP000276776"/>
    </source>
</evidence>
<dbReference type="InterPro" id="IPR013977">
    <property type="entry name" value="GcvT_C"/>
</dbReference>
<dbReference type="Pfam" id="PF08669">
    <property type="entry name" value="GCV_T_C"/>
    <property type="match status" value="1"/>
</dbReference>
<feature type="transmembrane region" description="Helical" evidence="2">
    <location>
        <begin position="33"/>
        <end position="52"/>
    </location>
</feature>
<evidence type="ECO:0000259" key="5">
    <source>
        <dbReference type="Pfam" id="PF08669"/>
    </source>
</evidence>
<evidence type="ECO:0000256" key="1">
    <source>
        <dbReference type="ARBA" id="ARBA00008609"/>
    </source>
</evidence>
<dbReference type="Pfam" id="PF01266">
    <property type="entry name" value="DAO"/>
    <property type="match status" value="1"/>
</dbReference>
<dbReference type="InterPro" id="IPR028896">
    <property type="entry name" value="GcvT/YgfZ/DmdA"/>
</dbReference>
<feature type="domain" description="FAD dependent oxidoreductase central" evidence="6">
    <location>
        <begin position="453"/>
        <end position="504"/>
    </location>
</feature>
<dbReference type="InterPro" id="IPR027266">
    <property type="entry name" value="TrmE/GcvT-like"/>
</dbReference>
<evidence type="ECO:0000313" key="7">
    <source>
        <dbReference type="EMBL" id="VDM96933.1"/>
    </source>
</evidence>
<dbReference type="PANTHER" id="PTHR43757:SF15">
    <property type="entry name" value="PYRUVATE DEHYDROGENASE PHOSPHATASE REGULATORY SUBUNIT, MITOCHONDRIAL-LIKE"/>
    <property type="match status" value="1"/>
</dbReference>
<dbReference type="InterPro" id="IPR036188">
    <property type="entry name" value="FAD/NAD-bd_sf"/>
</dbReference>
<dbReference type="WBParaSite" id="TCLT_0000146701-mRNA-1">
    <property type="protein sequence ID" value="TCLT_0000146701-mRNA-1"/>
    <property type="gene ID" value="TCLT_0000146701"/>
</dbReference>
<proteinExistence type="inferred from homology"/>
<keyword evidence="2" id="KW-0812">Transmembrane</keyword>
<dbReference type="InterPro" id="IPR032503">
    <property type="entry name" value="FAO_M"/>
</dbReference>
<organism evidence="9">
    <name type="scientific">Thelazia callipaeda</name>
    <name type="common">Oriental eyeworm</name>
    <name type="synonym">Parasitic nematode</name>
    <dbReference type="NCBI Taxonomy" id="103827"/>
    <lineage>
        <taxon>Eukaryota</taxon>
        <taxon>Metazoa</taxon>
        <taxon>Ecdysozoa</taxon>
        <taxon>Nematoda</taxon>
        <taxon>Chromadorea</taxon>
        <taxon>Rhabditida</taxon>
        <taxon>Spirurina</taxon>
        <taxon>Spiruromorpha</taxon>
        <taxon>Thelazioidea</taxon>
        <taxon>Thelaziidae</taxon>
        <taxon>Thelazia</taxon>
    </lineage>
</organism>
<dbReference type="GO" id="GO:0005739">
    <property type="term" value="C:mitochondrion"/>
    <property type="evidence" value="ECO:0007669"/>
    <property type="project" value="TreeGrafter"/>
</dbReference>
<dbReference type="InterPro" id="IPR006076">
    <property type="entry name" value="FAD-dep_OxRdtase"/>
</dbReference>
<dbReference type="PANTHER" id="PTHR43757">
    <property type="entry name" value="AMINOMETHYLTRANSFERASE"/>
    <property type="match status" value="1"/>
</dbReference>
<dbReference type="Pfam" id="PF01571">
    <property type="entry name" value="GCV_T"/>
    <property type="match status" value="1"/>
</dbReference>
<dbReference type="InterPro" id="IPR029043">
    <property type="entry name" value="GcvT/YgfZ_C"/>
</dbReference>
<gene>
    <name evidence="7" type="ORF">TCLT_LOCUS1468</name>
</gene>
<feature type="transmembrane region" description="Helical" evidence="2">
    <location>
        <begin position="96"/>
        <end position="117"/>
    </location>
</feature>
<feature type="domain" description="GCVT N-terminal" evidence="4">
    <location>
        <begin position="506"/>
        <end position="792"/>
    </location>
</feature>
<accession>A0A0N5CMS9</accession>
<keyword evidence="2" id="KW-1133">Transmembrane helix</keyword>
<feature type="transmembrane region" description="Helical" evidence="2">
    <location>
        <begin position="64"/>
        <end position="84"/>
    </location>
</feature>
<feature type="domain" description="FAD dependent oxidoreductase" evidence="3">
    <location>
        <begin position="66"/>
        <end position="445"/>
    </location>
</feature>
<dbReference type="SUPFAM" id="SSF103025">
    <property type="entry name" value="Folate-binding domain"/>
    <property type="match status" value="1"/>
</dbReference>
<name>A0A0N5CMS9_THECL</name>
<evidence type="ECO:0000259" key="4">
    <source>
        <dbReference type="Pfam" id="PF01571"/>
    </source>
</evidence>
<dbReference type="InterPro" id="IPR006222">
    <property type="entry name" value="GCVT_N"/>
</dbReference>
<protein>
    <submittedName>
        <fullName evidence="9">DAO domain-containing protein</fullName>
    </submittedName>
</protein>
<dbReference type="Gene3D" id="3.30.1360.120">
    <property type="entry name" value="Probable tRNA modification gtpase trme, domain 1"/>
    <property type="match status" value="1"/>
</dbReference>
<dbReference type="Proteomes" id="UP000276776">
    <property type="component" value="Unassembled WGS sequence"/>
</dbReference>
<evidence type="ECO:0000259" key="3">
    <source>
        <dbReference type="Pfam" id="PF01266"/>
    </source>
</evidence>
<dbReference type="Gene3D" id="3.50.50.60">
    <property type="entry name" value="FAD/NAD(P)-binding domain"/>
    <property type="match status" value="2"/>
</dbReference>
<evidence type="ECO:0000256" key="2">
    <source>
        <dbReference type="SAM" id="Phobius"/>
    </source>
</evidence>
<keyword evidence="8" id="KW-1185">Reference proteome</keyword>
<dbReference type="AlphaFoldDB" id="A0A0N5CMS9"/>
<comment type="similarity">
    <text evidence="1">Belongs to the GcvT family.</text>
</comment>
<dbReference type="EMBL" id="UYYF01000192">
    <property type="protein sequence ID" value="VDM96933.1"/>
    <property type="molecule type" value="Genomic_DNA"/>
</dbReference>
<dbReference type="Pfam" id="PF16350">
    <property type="entry name" value="FAO_M"/>
    <property type="match status" value="1"/>
</dbReference>
<reference evidence="7 8" key="2">
    <citation type="submission" date="2018-11" db="EMBL/GenBank/DDBJ databases">
        <authorList>
            <consortium name="Pathogen Informatics"/>
        </authorList>
    </citation>
    <scope>NUCLEOTIDE SEQUENCE [LARGE SCALE GENOMIC DNA]</scope>
</reference>